<reference evidence="2" key="2">
    <citation type="submission" date="2020-09" db="EMBL/GenBank/DDBJ databases">
        <authorList>
            <person name="Sun Q."/>
            <person name="Kim S."/>
        </authorList>
    </citation>
    <scope>NUCLEOTIDE SEQUENCE</scope>
    <source>
        <strain evidence="2">KCTC 32255</strain>
    </source>
</reference>
<keyword evidence="3" id="KW-1185">Reference proteome</keyword>
<dbReference type="EMBL" id="BMZA01000001">
    <property type="protein sequence ID" value="GGY90524.1"/>
    <property type="molecule type" value="Genomic_DNA"/>
</dbReference>
<dbReference type="AlphaFoldDB" id="A0A918UD25"/>
<evidence type="ECO:0000313" key="2">
    <source>
        <dbReference type="EMBL" id="GGY90524.1"/>
    </source>
</evidence>
<sequence length="246" mass="27581">MEEGTKRAVERAIAWTGPLFVVTYIYFFGILGHNLPPPNMMAMSPEQLVSEFYGKFPELKVAYIGCAAFGLFYTVWSCLLASLIKDENGNYTVLTFLELAGGILTGWLLSTIPVLWATCSFLVDQLDPGTIKALHVVGWIAYDCTYMITTMQMVGLGLWTVLNKRQTMFPAWAGWTSIAIGTSFLALVLMPFVTEGPFAVGGIWNYWIIFGTWLLAFFFVYNVYVLKHVYKSTEERERASGILLPA</sequence>
<feature type="transmembrane region" description="Helical" evidence="1">
    <location>
        <begin position="61"/>
        <end position="84"/>
    </location>
</feature>
<keyword evidence="1" id="KW-0812">Transmembrane</keyword>
<organism evidence="2 3">
    <name type="scientific">Novosphingobium colocasiae</name>
    <dbReference type="NCBI Taxonomy" id="1256513"/>
    <lineage>
        <taxon>Bacteria</taxon>
        <taxon>Pseudomonadati</taxon>
        <taxon>Pseudomonadota</taxon>
        <taxon>Alphaproteobacteria</taxon>
        <taxon>Sphingomonadales</taxon>
        <taxon>Sphingomonadaceae</taxon>
        <taxon>Novosphingobium</taxon>
    </lineage>
</organism>
<feature type="transmembrane region" description="Helical" evidence="1">
    <location>
        <begin position="136"/>
        <end position="159"/>
    </location>
</feature>
<proteinExistence type="predicted"/>
<gene>
    <name evidence="2" type="ORF">GCM10011614_01500</name>
</gene>
<feature type="transmembrane region" description="Helical" evidence="1">
    <location>
        <begin position="204"/>
        <end position="226"/>
    </location>
</feature>
<dbReference type="RefSeq" id="WP_189619184.1">
    <property type="nucleotide sequence ID" value="NZ_BMZA01000001.1"/>
</dbReference>
<evidence type="ECO:0000256" key="1">
    <source>
        <dbReference type="SAM" id="Phobius"/>
    </source>
</evidence>
<accession>A0A918UD25</accession>
<reference evidence="2" key="1">
    <citation type="journal article" date="2014" name="Int. J. Syst. Evol. Microbiol.">
        <title>Complete genome sequence of Corynebacterium casei LMG S-19264T (=DSM 44701T), isolated from a smear-ripened cheese.</title>
        <authorList>
            <consortium name="US DOE Joint Genome Institute (JGI-PGF)"/>
            <person name="Walter F."/>
            <person name="Albersmeier A."/>
            <person name="Kalinowski J."/>
            <person name="Ruckert C."/>
        </authorList>
    </citation>
    <scope>NUCLEOTIDE SEQUENCE</scope>
    <source>
        <strain evidence="2">KCTC 32255</strain>
    </source>
</reference>
<feature type="transmembrane region" description="Helical" evidence="1">
    <location>
        <begin position="12"/>
        <end position="31"/>
    </location>
</feature>
<feature type="transmembrane region" description="Helical" evidence="1">
    <location>
        <begin position="171"/>
        <end position="192"/>
    </location>
</feature>
<comment type="caution">
    <text evidence="2">The sequence shown here is derived from an EMBL/GenBank/DDBJ whole genome shotgun (WGS) entry which is preliminary data.</text>
</comment>
<protein>
    <submittedName>
        <fullName evidence="2">Uncharacterized protein</fullName>
    </submittedName>
</protein>
<feature type="transmembrane region" description="Helical" evidence="1">
    <location>
        <begin position="96"/>
        <end position="116"/>
    </location>
</feature>
<evidence type="ECO:0000313" key="3">
    <source>
        <dbReference type="Proteomes" id="UP000648075"/>
    </source>
</evidence>
<keyword evidence="1" id="KW-1133">Transmembrane helix</keyword>
<name>A0A918UD25_9SPHN</name>
<keyword evidence="1" id="KW-0472">Membrane</keyword>
<dbReference type="Proteomes" id="UP000648075">
    <property type="component" value="Unassembled WGS sequence"/>
</dbReference>